<gene>
    <name evidence="2" type="ORF">CQA54_01160</name>
</gene>
<proteinExistence type="predicted"/>
<dbReference type="GO" id="GO:0004150">
    <property type="term" value="F:dihydroneopterin aldolase activity"/>
    <property type="evidence" value="ECO:0007669"/>
    <property type="project" value="InterPro"/>
</dbReference>
<evidence type="ECO:0000259" key="1">
    <source>
        <dbReference type="SMART" id="SM00905"/>
    </source>
</evidence>
<comment type="caution">
    <text evidence="2">The sequence shown here is derived from an EMBL/GenBank/DDBJ whole genome shotgun (WGS) entry which is preliminary data.</text>
</comment>
<dbReference type="GO" id="GO:0006760">
    <property type="term" value="P:folic acid-containing compound metabolic process"/>
    <property type="evidence" value="ECO:0007669"/>
    <property type="project" value="InterPro"/>
</dbReference>
<dbReference type="RefSeq" id="WP_115570394.1">
    <property type="nucleotide sequence ID" value="NZ_NXLT01000001.1"/>
</dbReference>
<accession>A0A3D8IUX4</accession>
<dbReference type="Proteomes" id="UP000256514">
    <property type="component" value="Unassembled WGS sequence"/>
</dbReference>
<dbReference type="InterPro" id="IPR043133">
    <property type="entry name" value="GTP-CH-I_C/QueF"/>
</dbReference>
<dbReference type="SMART" id="SM00905">
    <property type="entry name" value="FolB"/>
    <property type="match status" value="1"/>
</dbReference>
<dbReference type="OrthoDB" id="5373183at2"/>
<dbReference type="AlphaFoldDB" id="A0A3D8IUX4"/>
<sequence length="109" mass="12655">MQYCLEIENLRFSSIVGILESERTNEQEVCVNAKIFYEYTSAYLDYVSVVSCIQETIRTRAYGLLEDLIEGVCEELHTRFAMITSIDFYIAKPQIFSHCVVGVRAQKYF</sequence>
<feature type="domain" description="Dihydroneopterin aldolase/epimerase" evidence="1">
    <location>
        <begin position="5"/>
        <end position="107"/>
    </location>
</feature>
<name>A0A3D8IUX4_9HELI</name>
<dbReference type="Gene3D" id="3.30.1130.10">
    <property type="match status" value="1"/>
</dbReference>
<reference evidence="2 3" key="1">
    <citation type="submission" date="2018-04" db="EMBL/GenBank/DDBJ databases">
        <title>Novel Campyloabacter and Helicobacter Species and Strains.</title>
        <authorList>
            <person name="Mannion A.J."/>
            <person name="Shen Z."/>
            <person name="Fox J.G."/>
        </authorList>
    </citation>
    <scope>NUCLEOTIDE SEQUENCE [LARGE SCALE GENOMIC DNA]</scope>
    <source>
        <strain evidence="2 3">MIT 12-6600</strain>
    </source>
</reference>
<protein>
    <submittedName>
        <fullName evidence="2">Dihydroneopterin aldolase</fullName>
    </submittedName>
</protein>
<dbReference type="InterPro" id="IPR006157">
    <property type="entry name" value="FolB_dom"/>
</dbReference>
<dbReference type="SUPFAM" id="SSF55620">
    <property type="entry name" value="Tetrahydrobiopterin biosynthesis enzymes-like"/>
    <property type="match status" value="1"/>
</dbReference>
<keyword evidence="3" id="KW-1185">Reference proteome</keyword>
<evidence type="ECO:0000313" key="2">
    <source>
        <dbReference type="EMBL" id="RDU68444.1"/>
    </source>
</evidence>
<evidence type="ECO:0000313" key="3">
    <source>
        <dbReference type="Proteomes" id="UP000256514"/>
    </source>
</evidence>
<organism evidence="2 3">
    <name type="scientific">Helicobacter equorum</name>
    <dbReference type="NCBI Taxonomy" id="361872"/>
    <lineage>
        <taxon>Bacteria</taxon>
        <taxon>Pseudomonadati</taxon>
        <taxon>Campylobacterota</taxon>
        <taxon>Epsilonproteobacteria</taxon>
        <taxon>Campylobacterales</taxon>
        <taxon>Helicobacteraceae</taxon>
        <taxon>Helicobacter</taxon>
    </lineage>
</organism>
<dbReference type="NCBIfam" id="TIGR00526">
    <property type="entry name" value="folB_dom"/>
    <property type="match status" value="1"/>
</dbReference>
<dbReference type="Pfam" id="PF02152">
    <property type="entry name" value="FolB"/>
    <property type="match status" value="1"/>
</dbReference>
<dbReference type="EMBL" id="NXLT01000001">
    <property type="protein sequence ID" value="RDU68444.1"/>
    <property type="molecule type" value="Genomic_DNA"/>
</dbReference>